<dbReference type="Proteomes" id="UP000319908">
    <property type="component" value="Unassembled WGS sequence"/>
</dbReference>
<dbReference type="InterPro" id="IPR050300">
    <property type="entry name" value="GDXG_lipolytic_enzyme"/>
</dbReference>
<evidence type="ECO:0000256" key="1">
    <source>
        <dbReference type="ARBA" id="ARBA00022801"/>
    </source>
</evidence>
<dbReference type="EMBL" id="SJPU01000001">
    <property type="protein sequence ID" value="TWU19722.1"/>
    <property type="molecule type" value="Genomic_DNA"/>
</dbReference>
<feature type="chain" id="PRO_5022734350" evidence="2">
    <location>
        <begin position="31"/>
        <end position="295"/>
    </location>
</feature>
<dbReference type="AlphaFoldDB" id="A0A5C6C6M2"/>
<name>A0A5C6C6M2_9BACT</name>
<reference evidence="4 5" key="1">
    <citation type="journal article" date="2020" name="Antonie Van Leeuwenhoek">
        <title>Rhodopirellula heiligendammensis sp. nov., Rhodopirellula pilleata sp. nov., and Rhodopirellula solitaria sp. nov. isolated from natural or artificial marine surfaces in Northern Germany and California, USA, and emended description of the genus Rhodopirellula.</title>
        <authorList>
            <person name="Kallscheuer N."/>
            <person name="Wiegand S."/>
            <person name="Jogler M."/>
            <person name="Boedeker C."/>
            <person name="Peeters S.H."/>
            <person name="Rast P."/>
            <person name="Heuer A."/>
            <person name="Jetten M.S.M."/>
            <person name="Rohde M."/>
            <person name="Jogler C."/>
        </authorList>
    </citation>
    <scope>NUCLEOTIDE SEQUENCE [LARGE SCALE GENOMIC DNA]</scope>
    <source>
        <strain evidence="4 5">Poly21</strain>
    </source>
</reference>
<dbReference type="RefSeq" id="WP_146406480.1">
    <property type="nucleotide sequence ID" value="NZ_SJPU01000001.1"/>
</dbReference>
<dbReference type="PANTHER" id="PTHR48081:SF13">
    <property type="entry name" value="ALPHA_BETA HYDROLASE"/>
    <property type="match status" value="1"/>
</dbReference>
<protein>
    <submittedName>
        <fullName evidence="4">Acetylxylan esterase</fullName>
        <ecNumber evidence="4">3.1.1.72</ecNumber>
    </submittedName>
</protein>
<organism evidence="4 5">
    <name type="scientific">Allorhodopirellula heiligendammensis</name>
    <dbReference type="NCBI Taxonomy" id="2714739"/>
    <lineage>
        <taxon>Bacteria</taxon>
        <taxon>Pseudomonadati</taxon>
        <taxon>Planctomycetota</taxon>
        <taxon>Planctomycetia</taxon>
        <taxon>Pirellulales</taxon>
        <taxon>Pirellulaceae</taxon>
        <taxon>Allorhodopirellula</taxon>
    </lineage>
</organism>
<feature type="domain" description="BD-FAE-like" evidence="3">
    <location>
        <begin position="52"/>
        <end position="251"/>
    </location>
</feature>
<evidence type="ECO:0000313" key="4">
    <source>
        <dbReference type="EMBL" id="TWU19722.1"/>
    </source>
</evidence>
<keyword evidence="2" id="KW-0732">Signal</keyword>
<dbReference type="Gene3D" id="3.40.50.1820">
    <property type="entry name" value="alpha/beta hydrolase"/>
    <property type="match status" value="1"/>
</dbReference>
<gene>
    <name evidence="4" type="primary">axeA1_1</name>
    <name evidence="4" type="ORF">Poly21_18970</name>
</gene>
<accession>A0A5C6C6M2</accession>
<evidence type="ECO:0000259" key="3">
    <source>
        <dbReference type="Pfam" id="PF20434"/>
    </source>
</evidence>
<evidence type="ECO:0000256" key="2">
    <source>
        <dbReference type="SAM" id="SignalP"/>
    </source>
</evidence>
<evidence type="ECO:0000313" key="5">
    <source>
        <dbReference type="Proteomes" id="UP000319908"/>
    </source>
</evidence>
<dbReference type="EC" id="3.1.1.72" evidence="4"/>
<dbReference type="InterPro" id="IPR029058">
    <property type="entry name" value="AB_hydrolase_fold"/>
</dbReference>
<dbReference type="GO" id="GO:0046555">
    <property type="term" value="F:acetylxylan esterase activity"/>
    <property type="evidence" value="ECO:0007669"/>
    <property type="project" value="UniProtKB-EC"/>
</dbReference>
<dbReference type="InterPro" id="IPR049492">
    <property type="entry name" value="BD-FAE-like_dom"/>
</dbReference>
<feature type="signal peptide" evidence="2">
    <location>
        <begin position="1"/>
        <end position="30"/>
    </location>
</feature>
<dbReference type="PANTHER" id="PTHR48081">
    <property type="entry name" value="AB HYDROLASE SUPERFAMILY PROTEIN C4A8.06C"/>
    <property type="match status" value="1"/>
</dbReference>
<dbReference type="Pfam" id="PF20434">
    <property type="entry name" value="BD-FAE"/>
    <property type="match status" value="1"/>
</dbReference>
<sequence>MRHFLPSSPYSLVCLLCLCGTVSSSRTVRAADVEITPDVVYGHKFGMATTFDVFTPQEHANGAAVLFMVSGGWYSRWTPPEQAQHMFRPLTEKGFTVFAVRHGSSPKFSIAEAVDDVRRSVRFIRTHAAKFDIDLNRIGVFGMSAGGHLSLMLGTASDEGEADAKDPVAQASDRVQAVVAYVAPTDLQVMASDAPNRAAVYDRFPALVISRTVAAEDSPLLFVTPDDAPTLLMAGAKDDLVPISHSRNIQAAFEQAGVTSELMEFPDAGHGFVGDDAQQATAAMVGWFEKHLAKK</sequence>
<dbReference type="SUPFAM" id="SSF53474">
    <property type="entry name" value="alpha/beta-Hydrolases"/>
    <property type="match status" value="1"/>
</dbReference>
<proteinExistence type="predicted"/>
<keyword evidence="5" id="KW-1185">Reference proteome</keyword>
<keyword evidence="1 4" id="KW-0378">Hydrolase</keyword>
<dbReference type="OrthoDB" id="265201at2"/>
<comment type="caution">
    <text evidence="4">The sequence shown here is derived from an EMBL/GenBank/DDBJ whole genome shotgun (WGS) entry which is preliminary data.</text>
</comment>